<dbReference type="Proteomes" id="UP000199354">
    <property type="component" value="Unassembled WGS sequence"/>
</dbReference>
<dbReference type="AlphaFoldDB" id="A0A1G5K291"/>
<proteinExistence type="predicted"/>
<sequence>MNDKQKLLKELGTLDQVVDRLEALDLIISFLFQEIEVTVLGEKVWRKRDILTDGEKICVNQERASLREYRDFLLGLINESDVRVYKVPDTIEKKLKECENLIHELKYKRRINDIEIIDPKIL</sequence>
<protein>
    <submittedName>
        <fullName evidence="1">Uncharacterized protein</fullName>
    </submittedName>
</protein>
<dbReference type="EMBL" id="FMVF01000019">
    <property type="protein sequence ID" value="SCY94331.1"/>
    <property type="molecule type" value="Genomic_DNA"/>
</dbReference>
<gene>
    <name evidence="1" type="ORF">SAMN02927903_03020</name>
</gene>
<name>A0A1G5K291_9FLAO</name>
<organism evidence="1 2">
    <name type="scientific">Flavobacterium caeni</name>
    <dbReference type="NCBI Taxonomy" id="490189"/>
    <lineage>
        <taxon>Bacteria</taxon>
        <taxon>Pseudomonadati</taxon>
        <taxon>Bacteroidota</taxon>
        <taxon>Flavobacteriia</taxon>
        <taxon>Flavobacteriales</taxon>
        <taxon>Flavobacteriaceae</taxon>
        <taxon>Flavobacterium</taxon>
    </lineage>
</organism>
<keyword evidence="2" id="KW-1185">Reference proteome</keyword>
<dbReference type="STRING" id="490189.SAMN02927903_03020"/>
<dbReference type="RefSeq" id="WP_091146155.1">
    <property type="nucleotide sequence ID" value="NZ_FMVF01000019.1"/>
</dbReference>
<evidence type="ECO:0000313" key="1">
    <source>
        <dbReference type="EMBL" id="SCY94331.1"/>
    </source>
</evidence>
<accession>A0A1G5K291</accession>
<dbReference type="OrthoDB" id="1375966at2"/>
<reference evidence="1 2" key="1">
    <citation type="submission" date="2016-10" db="EMBL/GenBank/DDBJ databases">
        <authorList>
            <person name="de Groot N.N."/>
        </authorList>
    </citation>
    <scope>NUCLEOTIDE SEQUENCE [LARGE SCALE GENOMIC DNA]</scope>
    <source>
        <strain evidence="1 2">CGMCC 1.7031</strain>
    </source>
</reference>
<evidence type="ECO:0000313" key="2">
    <source>
        <dbReference type="Proteomes" id="UP000199354"/>
    </source>
</evidence>